<proteinExistence type="predicted"/>
<feature type="region of interest" description="Disordered" evidence="4">
    <location>
        <begin position="532"/>
        <end position="560"/>
    </location>
</feature>
<dbReference type="Proteomes" id="UP000317977">
    <property type="component" value="Unassembled WGS sequence"/>
</dbReference>
<evidence type="ECO:0000256" key="4">
    <source>
        <dbReference type="SAM" id="MobiDB-lite"/>
    </source>
</evidence>
<evidence type="ECO:0000259" key="6">
    <source>
        <dbReference type="Pfam" id="PF03958"/>
    </source>
</evidence>
<protein>
    <submittedName>
        <fullName evidence="7">Bacterial type II/III secretion system short domain protein</fullName>
    </submittedName>
</protein>
<dbReference type="AlphaFoldDB" id="A0A5C6ES90"/>
<feature type="compositionally biased region" description="Basic and acidic residues" evidence="4">
    <location>
        <begin position="543"/>
        <end position="552"/>
    </location>
</feature>
<dbReference type="Pfam" id="PF03958">
    <property type="entry name" value="Secretin_N"/>
    <property type="match status" value="2"/>
</dbReference>
<dbReference type="PANTHER" id="PTHR30332">
    <property type="entry name" value="PROBABLE GENERAL SECRETION PATHWAY PROTEIN D"/>
    <property type="match status" value="1"/>
</dbReference>
<feature type="chain" id="PRO_5022823146" evidence="5">
    <location>
        <begin position="36"/>
        <end position="909"/>
    </location>
</feature>
<dbReference type="GO" id="GO:0015627">
    <property type="term" value="C:type II protein secretion system complex"/>
    <property type="evidence" value="ECO:0007669"/>
    <property type="project" value="TreeGrafter"/>
</dbReference>
<feature type="compositionally biased region" description="Low complexity" evidence="4">
    <location>
        <begin position="892"/>
        <end position="909"/>
    </location>
</feature>
<dbReference type="InterPro" id="IPR005644">
    <property type="entry name" value="NolW-like"/>
</dbReference>
<keyword evidence="8" id="KW-1185">Reference proteome</keyword>
<keyword evidence="2 5" id="KW-0732">Signal</keyword>
<accession>A0A5C6ES90</accession>
<comment type="caution">
    <text evidence="7">The sequence shown here is derived from an EMBL/GenBank/DDBJ whole genome shotgun (WGS) entry which is preliminary data.</text>
</comment>
<gene>
    <name evidence="7" type="ORF">Poly59_34630</name>
</gene>
<feature type="domain" description="NolW-like" evidence="6">
    <location>
        <begin position="641"/>
        <end position="739"/>
    </location>
</feature>
<evidence type="ECO:0000313" key="8">
    <source>
        <dbReference type="Proteomes" id="UP000317977"/>
    </source>
</evidence>
<comment type="subcellular location">
    <subcellularLocation>
        <location evidence="1">Membrane</location>
    </subcellularLocation>
</comment>
<sequence precursor="true">MKMKTLQRRTSHRVRRLLIGSCLFGSIAASPIAVGQDPLVDPPAEVANGAIDAIEAPSTTLAVDEAEPIVPTPAVSGISAPDSDVFSSDASANGELRFSFNGTPWREVIRWVADQSGLALHVGDLPPGSFTYSDASAYEVSGAIDRINLFLLAEGYTLVRSGQLLSVINLGDPRSLQQLDLLAKQIPVESLEDMPSNHEVVKCIFALGEIEADDAVDELAALSLMSSPKVLSKTNQLMITDTVAKLRNVRDVLSAFEPSFMDNGTVVKTFSLQHVEAEDVLLVARPHLGLATGEMIGIDVSLSADLLGKHIFVTGVEDKVKVIERLVESIDQPKSNGLEIGGEMTLQSHLVEGGNVDTVYNVLQTLLSGKTVRLSVDKDASSIVALATADVQKQIQDTVKQVQASDAVFEVIPLNHTDPYFVITLLEQMLDLPSPLDDPDDVDPAAPRIDADPGNKRLFVRAKRHELDQIRTIVDGLESSAAASANPTNHAADSLGTEQVRVIPIKGQRAEDALETAATFWRSGNPVIVYPTLGGPQNSTERVPAKKNDGSKDAAPNETKSAKELAFRTHAASMPAASPHRDAGPRQLTVVSNAKAPTIRCQVTPQGILLQSDDTEALDRFESHLKTIAGPADLLPPEPVVFYLQHCRPDDALRILGELLEGGQSAREGEAGTLVNGYVSGGPSGSYLSMISSREGTTTMMAGSITVVADSRLNRLIVQGTAEDIEEVAGYLTIIDKDESIASIETYGRSKVIELQHTKAADVADSIRDAFVGRVAEDTKSQNGAAGPSSLKGGVEPRPTTAAAKAAAAKQAAKEEPARNLEPKMTVAVHEATNSLIITAPEALLAEVESLIERIDSRGEQAVEVITPMNSEIYGLLLQQLTSDEKSTGAIRSTAKPASTSRSTSSRGR</sequence>
<organism evidence="7 8">
    <name type="scientific">Rubripirellula reticaptiva</name>
    <dbReference type="NCBI Taxonomy" id="2528013"/>
    <lineage>
        <taxon>Bacteria</taxon>
        <taxon>Pseudomonadati</taxon>
        <taxon>Planctomycetota</taxon>
        <taxon>Planctomycetia</taxon>
        <taxon>Pirellulales</taxon>
        <taxon>Pirellulaceae</taxon>
        <taxon>Rubripirellula</taxon>
    </lineage>
</organism>
<evidence type="ECO:0000256" key="2">
    <source>
        <dbReference type="ARBA" id="ARBA00022729"/>
    </source>
</evidence>
<feature type="region of interest" description="Disordered" evidence="4">
    <location>
        <begin position="885"/>
        <end position="909"/>
    </location>
</feature>
<feature type="signal peptide" evidence="5">
    <location>
        <begin position="1"/>
        <end position="35"/>
    </location>
</feature>
<evidence type="ECO:0000313" key="7">
    <source>
        <dbReference type="EMBL" id="TWU51868.1"/>
    </source>
</evidence>
<dbReference type="EMBL" id="SJPX01000003">
    <property type="protein sequence ID" value="TWU51868.1"/>
    <property type="molecule type" value="Genomic_DNA"/>
</dbReference>
<dbReference type="InterPro" id="IPR050810">
    <property type="entry name" value="Bact_Secretion_Sys_Channel"/>
</dbReference>
<name>A0A5C6ES90_9BACT</name>
<keyword evidence="3" id="KW-0472">Membrane</keyword>
<evidence type="ECO:0000256" key="3">
    <source>
        <dbReference type="ARBA" id="ARBA00023136"/>
    </source>
</evidence>
<dbReference type="GO" id="GO:0016020">
    <property type="term" value="C:membrane"/>
    <property type="evidence" value="ECO:0007669"/>
    <property type="project" value="UniProtKB-SubCell"/>
</dbReference>
<dbReference type="Gene3D" id="3.30.1370.120">
    <property type="match status" value="3"/>
</dbReference>
<dbReference type="GO" id="GO:0009306">
    <property type="term" value="P:protein secretion"/>
    <property type="evidence" value="ECO:0007669"/>
    <property type="project" value="TreeGrafter"/>
</dbReference>
<reference evidence="7 8" key="1">
    <citation type="submission" date="2019-02" db="EMBL/GenBank/DDBJ databases">
        <title>Deep-cultivation of Planctomycetes and their phenomic and genomic characterization uncovers novel biology.</title>
        <authorList>
            <person name="Wiegand S."/>
            <person name="Jogler M."/>
            <person name="Boedeker C."/>
            <person name="Pinto D."/>
            <person name="Vollmers J."/>
            <person name="Rivas-Marin E."/>
            <person name="Kohn T."/>
            <person name="Peeters S.H."/>
            <person name="Heuer A."/>
            <person name="Rast P."/>
            <person name="Oberbeckmann S."/>
            <person name="Bunk B."/>
            <person name="Jeske O."/>
            <person name="Meyerdierks A."/>
            <person name="Storesund J.E."/>
            <person name="Kallscheuer N."/>
            <person name="Luecker S."/>
            <person name="Lage O.M."/>
            <person name="Pohl T."/>
            <person name="Merkel B.J."/>
            <person name="Hornburger P."/>
            <person name="Mueller R.-W."/>
            <person name="Bruemmer F."/>
            <person name="Labrenz M."/>
            <person name="Spormann A.M."/>
            <person name="Op Den Camp H."/>
            <person name="Overmann J."/>
            <person name="Amann R."/>
            <person name="Jetten M.S.M."/>
            <person name="Mascher T."/>
            <person name="Medema M.H."/>
            <person name="Devos D.P."/>
            <person name="Kaster A.-K."/>
            <person name="Ovreas L."/>
            <person name="Rohde M."/>
            <person name="Galperin M.Y."/>
            <person name="Jogler C."/>
        </authorList>
    </citation>
    <scope>NUCLEOTIDE SEQUENCE [LARGE SCALE GENOMIC DNA]</scope>
    <source>
        <strain evidence="7 8">Poly59</strain>
    </source>
</reference>
<evidence type="ECO:0000256" key="1">
    <source>
        <dbReference type="ARBA" id="ARBA00004370"/>
    </source>
</evidence>
<feature type="region of interest" description="Disordered" evidence="4">
    <location>
        <begin position="779"/>
        <end position="801"/>
    </location>
</feature>
<dbReference type="InterPro" id="IPR038591">
    <property type="entry name" value="NolW-like_sf"/>
</dbReference>
<evidence type="ECO:0000256" key="5">
    <source>
        <dbReference type="SAM" id="SignalP"/>
    </source>
</evidence>
<dbReference type="PANTHER" id="PTHR30332:SF24">
    <property type="entry name" value="SECRETIN GSPD-RELATED"/>
    <property type="match status" value="1"/>
</dbReference>
<feature type="domain" description="NolW-like" evidence="6">
    <location>
        <begin position="751"/>
        <end position="861"/>
    </location>
</feature>